<evidence type="ECO:0000313" key="7">
    <source>
        <dbReference type="EMBL" id="CAB4584288.1"/>
    </source>
</evidence>
<organism evidence="7">
    <name type="scientific">freshwater metagenome</name>
    <dbReference type="NCBI Taxonomy" id="449393"/>
    <lineage>
        <taxon>unclassified sequences</taxon>
        <taxon>metagenomes</taxon>
        <taxon>ecological metagenomes</taxon>
    </lineage>
</organism>
<keyword evidence="4" id="KW-0686">Riboflavin biosynthesis</keyword>
<protein>
    <recommendedName>
        <fullName evidence="3">6,7-dimethyl-8-ribityllumazine synthase</fullName>
        <ecNumber evidence="3">2.5.1.78</ecNumber>
    </recommendedName>
</protein>
<evidence type="ECO:0000256" key="6">
    <source>
        <dbReference type="ARBA" id="ARBA00048785"/>
    </source>
</evidence>
<dbReference type="NCBIfam" id="TIGR00114">
    <property type="entry name" value="lumazine-synth"/>
    <property type="match status" value="1"/>
</dbReference>
<dbReference type="InterPro" id="IPR036467">
    <property type="entry name" value="LS/RS_sf"/>
</dbReference>
<dbReference type="InterPro" id="IPR002180">
    <property type="entry name" value="LS/RS"/>
</dbReference>
<dbReference type="GO" id="GO:0000906">
    <property type="term" value="F:6,7-dimethyl-8-ribityllumazine synthase activity"/>
    <property type="evidence" value="ECO:0007669"/>
    <property type="project" value="UniProtKB-EC"/>
</dbReference>
<dbReference type="EMBL" id="CAEZTS010000111">
    <property type="protein sequence ID" value="CAB4584288.1"/>
    <property type="molecule type" value="Genomic_DNA"/>
</dbReference>
<reference evidence="7" key="1">
    <citation type="submission" date="2020-05" db="EMBL/GenBank/DDBJ databases">
        <authorList>
            <person name="Chiriac C."/>
            <person name="Salcher M."/>
            <person name="Ghai R."/>
            <person name="Kavagutti S V."/>
        </authorList>
    </citation>
    <scope>NUCLEOTIDE SEQUENCE</scope>
</reference>
<dbReference type="Pfam" id="PF00885">
    <property type="entry name" value="DMRL_synthase"/>
    <property type="match status" value="1"/>
</dbReference>
<evidence type="ECO:0000256" key="3">
    <source>
        <dbReference type="ARBA" id="ARBA00012664"/>
    </source>
</evidence>
<accession>A0A6J6FIN0</accession>
<evidence type="ECO:0000256" key="4">
    <source>
        <dbReference type="ARBA" id="ARBA00022619"/>
    </source>
</evidence>
<dbReference type="SUPFAM" id="SSF52121">
    <property type="entry name" value="Lumazine synthase"/>
    <property type="match status" value="1"/>
</dbReference>
<dbReference type="Gene3D" id="3.40.50.960">
    <property type="entry name" value="Lumazine/riboflavin synthase"/>
    <property type="match status" value="1"/>
</dbReference>
<dbReference type="InterPro" id="IPR034964">
    <property type="entry name" value="LS"/>
</dbReference>
<dbReference type="GO" id="GO:0009349">
    <property type="term" value="C:riboflavin synthase complex"/>
    <property type="evidence" value="ECO:0007669"/>
    <property type="project" value="InterPro"/>
</dbReference>
<comment type="catalytic activity">
    <reaction evidence="6">
        <text>(2S)-2-hydroxy-3-oxobutyl phosphate + 5-amino-6-(D-ribitylamino)uracil = 6,7-dimethyl-8-(1-D-ribityl)lumazine + phosphate + 2 H2O + H(+)</text>
        <dbReference type="Rhea" id="RHEA:26152"/>
        <dbReference type="ChEBI" id="CHEBI:15377"/>
        <dbReference type="ChEBI" id="CHEBI:15378"/>
        <dbReference type="ChEBI" id="CHEBI:15934"/>
        <dbReference type="ChEBI" id="CHEBI:43474"/>
        <dbReference type="ChEBI" id="CHEBI:58201"/>
        <dbReference type="ChEBI" id="CHEBI:58830"/>
        <dbReference type="EC" id="2.5.1.78"/>
    </reaction>
</comment>
<dbReference type="EC" id="2.5.1.78" evidence="3"/>
<name>A0A6J6FIN0_9ZZZZ</name>
<dbReference type="PANTHER" id="PTHR21058:SF0">
    <property type="entry name" value="6,7-DIMETHYL-8-RIBITYLLUMAZINE SYNTHASE"/>
    <property type="match status" value="1"/>
</dbReference>
<evidence type="ECO:0000256" key="1">
    <source>
        <dbReference type="ARBA" id="ARBA00004917"/>
    </source>
</evidence>
<dbReference type="GO" id="GO:0009231">
    <property type="term" value="P:riboflavin biosynthetic process"/>
    <property type="evidence" value="ECO:0007669"/>
    <property type="project" value="UniProtKB-UniPathway"/>
</dbReference>
<evidence type="ECO:0000256" key="2">
    <source>
        <dbReference type="ARBA" id="ARBA00007424"/>
    </source>
</evidence>
<proteinExistence type="inferred from homology"/>
<dbReference type="CDD" id="cd09209">
    <property type="entry name" value="Lumazine_synthase-I"/>
    <property type="match status" value="1"/>
</dbReference>
<dbReference type="PANTHER" id="PTHR21058">
    <property type="entry name" value="6,7-DIMETHYL-8-RIBITYLLUMAZINE SYNTHASE DMRL SYNTHASE LUMAZINE SYNTHASE"/>
    <property type="match status" value="1"/>
</dbReference>
<comment type="pathway">
    <text evidence="1">Cofactor biosynthesis; riboflavin biosynthesis; riboflavin from 2-hydroxy-3-oxobutyl phosphate and 5-amino-6-(D-ribitylamino)uracil: step 1/2.</text>
</comment>
<dbReference type="HAMAP" id="MF_00178">
    <property type="entry name" value="Lumazine_synth"/>
    <property type="match status" value="1"/>
</dbReference>
<dbReference type="AlphaFoldDB" id="A0A6J6FIN0"/>
<dbReference type="UniPathway" id="UPA00275">
    <property type="reaction ID" value="UER00404"/>
</dbReference>
<sequence length="166" mass="17433">MTRIQSSQTMPESFDGSALSIGIVCARFNDHIVTELLAGARRGLDRCRVKDANIDVVWVPGAFEIPLAAITMAGSGNYDAIITLGAVIRGDTAHFEFVAGECARGIQNAQLETGIPVMFGVLTVDTNQQAIDRSGPGIDNKGDEAAVGAVEMGLLINAIEATYPPA</sequence>
<gene>
    <name evidence="7" type="ORF">UFOPK1722_01241</name>
</gene>
<keyword evidence="5" id="KW-0808">Transferase</keyword>
<dbReference type="GO" id="GO:0005829">
    <property type="term" value="C:cytosol"/>
    <property type="evidence" value="ECO:0007669"/>
    <property type="project" value="TreeGrafter"/>
</dbReference>
<evidence type="ECO:0000256" key="5">
    <source>
        <dbReference type="ARBA" id="ARBA00022679"/>
    </source>
</evidence>
<comment type="similarity">
    <text evidence="2">Belongs to the DMRL synthase family.</text>
</comment>